<gene>
    <name evidence="5" type="primary">CULP1</name>
    <name evidence="7" type="synonym">LOC105230349</name>
</gene>
<dbReference type="Proteomes" id="UP001652620">
    <property type="component" value="Chromosome 4"/>
</dbReference>
<feature type="region of interest" description="Disordered" evidence="3">
    <location>
        <begin position="151"/>
        <end position="184"/>
    </location>
</feature>
<keyword evidence="1 2" id="KW-0193">Cuticle</keyword>
<dbReference type="PROSITE" id="PS00233">
    <property type="entry name" value="CHIT_BIND_RR_1"/>
    <property type="match status" value="1"/>
</dbReference>
<evidence type="ECO:0000256" key="1">
    <source>
        <dbReference type="ARBA" id="ARBA00022460"/>
    </source>
</evidence>
<accession>A0A034UYY4</accession>
<dbReference type="GO" id="GO:0008010">
    <property type="term" value="F:structural constituent of chitin-based larval cuticle"/>
    <property type="evidence" value="ECO:0007669"/>
    <property type="project" value="TreeGrafter"/>
</dbReference>
<keyword evidence="6" id="KW-1185">Reference proteome</keyword>
<organism evidence="5">
    <name type="scientific">Bactrocera dorsalis</name>
    <name type="common">Oriental fruit fly</name>
    <name type="synonym">Dacus dorsalis</name>
    <dbReference type="NCBI Taxonomy" id="27457"/>
    <lineage>
        <taxon>Eukaryota</taxon>
        <taxon>Metazoa</taxon>
        <taxon>Ecdysozoa</taxon>
        <taxon>Arthropoda</taxon>
        <taxon>Hexapoda</taxon>
        <taxon>Insecta</taxon>
        <taxon>Pterygota</taxon>
        <taxon>Neoptera</taxon>
        <taxon>Endopterygota</taxon>
        <taxon>Diptera</taxon>
        <taxon>Brachycera</taxon>
        <taxon>Muscomorpha</taxon>
        <taxon>Tephritoidea</taxon>
        <taxon>Tephritidae</taxon>
        <taxon>Bactrocera</taxon>
        <taxon>Bactrocera</taxon>
    </lineage>
</organism>
<protein>
    <submittedName>
        <fullName evidence="5">Larval cuticle protein 1</fullName>
    </submittedName>
    <submittedName>
        <fullName evidence="7">endocuticle structural glycoprotein SgAbd-2</fullName>
    </submittedName>
</protein>
<evidence type="ECO:0000313" key="5">
    <source>
        <dbReference type="EMBL" id="JAC35499.1"/>
    </source>
</evidence>
<dbReference type="PRINTS" id="PR00947">
    <property type="entry name" value="CUTICLE"/>
</dbReference>
<keyword evidence="4" id="KW-0732">Signal</keyword>
<dbReference type="OrthoDB" id="6515429at2759"/>
<dbReference type="GO" id="GO:0062129">
    <property type="term" value="C:chitin-based extracellular matrix"/>
    <property type="evidence" value="ECO:0007669"/>
    <property type="project" value="TreeGrafter"/>
</dbReference>
<dbReference type="CTD" id="32203"/>
<evidence type="ECO:0000256" key="4">
    <source>
        <dbReference type="SAM" id="SignalP"/>
    </source>
</evidence>
<dbReference type="EMBL" id="GAKP01023459">
    <property type="protein sequence ID" value="JAC35499.1"/>
    <property type="molecule type" value="Transcribed_RNA"/>
</dbReference>
<feature type="signal peptide" evidence="4">
    <location>
        <begin position="1"/>
        <end position="21"/>
    </location>
</feature>
<dbReference type="RefSeq" id="XP_011209370.1">
    <property type="nucleotide sequence ID" value="XM_011211068.3"/>
</dbReference>
<dbReference type="PANTHER" id="PTHR10380:SF218">
    <property type="entry name" value="ADULT CUTICLE PROTEIN 65AA-RELATED"/>
    <property type="match status" value="1"/>
</dbReference>
<dbReference type="InterPro" id="IPR000618">
    <property type="entry name" value="Insect_cuticle"/>
</dbReference>
<reference evidence="5" key="1">
    <citation type="journal article" date="2014" name="BMC Genomics">
        <title>Characterizing the developmental transcriptome of the oriental fruit fly, Bactrocera dorsalis (Diptera: Tephritidae) through comparative genomic analysis with Drosophila melanogaster utilizing modENCODE datasets.</title>
        <authorList>
            <person name="Geib S.M."/>
            <person name="Calla B."/>
            <person name="Hall B."/>
            <person name="Hou S."/>
            <person name="Manoukis N.C."/>
        </authorList>
    </citation>
    <scope>NUCLEOTIDE SEQUENCE</scope>
    <source>
        <strain evidence="5">Punador</strain>
    </source>
</reference>
<sequence>MKGQIAIFILCEYVLFSKVLSLAPPSLKYLPPGNIGVPSRQYLASDRDRNLHYKKVNEAPSVTEYERGTGSVRTRYVAPKQIQVPIVRQDYVSDASGSYNFGFETANGIQRVESGDVYNKPKSSLNVEGSYSYTGDDGRTYTVNYRADENGFHAEGDHLPTPPPLHNQNSVDGTFSRSGSQNKANVYSPSIQYLPPQRFYSKRQ</sequence>
<dbReference type="PANTHER" id="PTHR10380">
    <property type="entry name" value="CUTICLE PROTEIN"/>
    <property type="match status" value="1"/>
</dbReference>
<dbReference type="AlphaFoldDB" id="A0A034UYY4"/>
<dbReference type="Pfam" id="PF00379">
    <property type="entry name" value="Chitin_bind_4"/>
    <property type="match status" value="1"/>
</dbReference>
<dbReference type="InterPro" id="IPR031311">
    <property type="entry name" value="CHIT_BIND_RR_consensus"/>
</dbReference>
<reference evidence="7" key="2">
    <citation type="submission" date="2022-04" db="UniProtKB">
        <authorList>
            <consortium name="RefSeq"/>
        </authorList>
    </citation>
    <scope>IDENTIFICATION</scope>
    <source>
        <strain evidence="7">Punador</strain>
    </source>
</reference>
<feature type="chain" id="PRO_5044538792" evidence="4">
    <location>
        <begin position="22"/>
        <end position="204"/>
    </location>
</feature>
<dbReference type="RefSeq" id="XP_011209370.2">
    <property type="nucleotide sequence ID" value="XM_011211068.4"/>
</dbReference>
<name>A0A034UYY4_BACDO</name>
<dbReference type="PROSITE" id="PS51155">
    <property type="entry name" value="CHIT_BIND_RR_2"/>
    <property type="match status" value="1"/>
</dbReference>
<evidence type="ECO:0000256" key="2">
    <source>
        <dbReference type="PROSITE-ProRule" id="PRU00497"/>
    </source>
</evidence>
<dbReference type="KEGG" id="bdr:105230349"/>
<evidence type="ECO:0000256" key="3">
    <source>
        <dbReference type="SAM" id="MobiDB-lite"/>
    </source>
</evidence>
<proteinExistence type="predicted"/>
<evidence type="ECO:0000313" key="6">
    <source>
        <dbReference type="Proteomes" id="UP001652620"/>
    </source>
</evidence>
<dbReference type="GeneID" id="105230349"/>
<dbReference type="InterPro" id="IPR050468">
    <property type="entry name" value="Cuticle_Struct_Prot"/>
</dbReference>
<feature type="compositionally biased region" description="Polar residues" evidence="3">
    <location>
        <begin position="166"/>
        <end position="184"/>
    </location>
</feature>
<evidence type="ECO:0000313" key="7">
    <source>
        <dbReference type="RefSeq" id="XP_011209370.1"/>
    </source>
</evidence>